<dbReference type="PANTHER" id="PTHR22855">
    <property type="entry name" value="ACETYL, PROPIONYL, PYRUVATE, AND GLUTACONYL CARBOXYLASE-RELATED"/>
    <property type="match status" value="1"/>
</dbReference>
<sequence>MTHEEGLAKLEAKRQSALAGGQGKVRDKHIEAGKLLVRQRLEILFDDGFDFEDGLLAGSERDLPGDGIVTVIGKVNGRDVAVVANDMTVKAGTWGPQALLKFNRMQELALETGIPLLYLVDSAGARIDQQKELFLGRNGWGNIWYNQVQISGRVPQVCVLFGPSPAGAAYVPGLCDLVIMVDKQASAYLGSPRMAKMTIFEDVTEEQMGGARLHCMFSGLGDVLVKNDAEGIEKAKQFLSYLPLNWTENAPSAQATEPNAEAVGKIDTVVPINQNVPYDVHQLIDGLIDEGSFFEVKELYAKEMTVGMARLGGQPVGIVANNSKHKGGVIFSDTSDKAARFIWLCNAYNVPLLFLQDVSGYMIGSSVEKSGIIRHGAKLLSAVCESSVPRICVLVRKAYGGGYLAMSGAPTHPDAMLALPTALPALVGPEAAVNAIHYNRIMELPEEERADFVKQKRDEFAKDIDVYRAAADSFAAEDVLPASRLRDDLIKRFRIYSRRDAKVINRRSAVHPV</sequence>
<dbReference type="PANTHER" id="PTHR22855:SF13">
    <property type="entry name" value="METHYLCROTONOYL-COA CARBOXYLASE BETA CHAIN, MITOCHONDRIAL"/>
    <property type="match status" value="1"/>
</dbReference>
<accession>A0A2V3U225</accession>
<proteinExistence type="predicted"/>
<dbReference type="AlphaFoldDB" id="A0A2V3U225"/>
<comment type="caution">
    <text evidence="3">The sequence shown here is derived from an EMBL/GenBank/DDBJ whole genome shotgun (WGS) entry which is preliminary data.</text>
</comment>
<dbReference type="InterPro" id="IPR011762">
    <property type="entry name" value="COA_CT_N"/>
</dbReference>
<dbReference type="SUPFAM" id="SSF52096">
    <property type="entry name" value="ClpP/crotonase"/>
    <property type="match status" value="2"/>
</dbReference>
<dbReference type="InterPro" id="IPR034733">
    <property type="entry name" value="AcCoA_carboxyl_beta"/>
</dbReference>
<dbReference type="GO" id="GO:0004485">
    <property type="term" value="F:methylcrotonoyl-CoA carboxylase activity"/>
    <property type="evidence" value="ECO:0007669"/>
    <property type="project" value="TreeGrafter"/>
</dbReference>
<reference evidence="3 4" key="1">
    <citation type="submission" date="2018-05" db="EMBL/GenBank/DDBJ databases">
        <title>Genomic Encyclopedia of Type Strains, Phase IV (KMG-IV): sequencing the most valuable type-strain genomes for metagenomic binning, comparative biology and taxonomic classification.</title>
        <authorList>
            <person name="Goeker M."/>
        </authorList>
    </citation>
    <scope>NUCLEOTIDE SEQUENCE [LARGE SCALE GENOMIC DNA]</scope>
    <source>
        <strain evidence="3 4">DSM 6462</strain>
    </source>
</reference>
<dbReference type="GO" id="GO:0006552">
    <property type="term" value="P:L-leucine catabolic process"/>
    <property type="evidence" value="ECO:0007669"/>
    <property type="project" value="TreeGrafter"/>
</dbReference>
<dbReference type="Proteomes" id="UP000248021">
    <property type="component" value="Unassembled WGS sequence"/>
</dbReference>
<evidence type="ECO:0000313" key="4">
    <source>
        <dbReference type="Proteomes" id="UP000248021"/>
    </source>
</evidence>
<dbReference type="OrthoDB" id="9803706at2"/>
<dbReference type="InterPro" id="IPR029045">
    <property type="entry name" value="ClpP/crotonase-like_dom_sf"/>
</dbReference>
<keyword evidence="4" id="KW-1185">Reference proteome</keyword>
<feature type="domain" description="CoA carboxyltransferase N-terminal" evidence="1">
    <location>
        <begin position="3"/>
        <end position="254"/>
    </location>
</feature>
<keyword evidence="3" id="KW-0808">Transferase</keyword>
<dbReference type="RefSeq" id="WP_110378436.1">
    <property type="nucleotide sequence ID" value="NZ_JAHBRY010000004.1"/>
</dbReference>
<dbReference type="PROSITE" id="PS50989">
    <property type="entry name" value="COA_CT_CTER"/>
    <property type="match status" value="1"/>
</dbReference>
<evidence type="ECO:0000313" key="3">
    <source>
        <dbReference type="EMBL" id="PXW50899.1"/>
    </source>
</evidence>
<protein>
    <submittedName>
        <fullName evidence="3">Acetyl-CoA carboxylase carboxyltransferase component</fullName>
    </submittedName>
</protein>
<dbReference type="EMBL" id="QJJK01000022">
    <property type="protein sequence ID" value="PXW50899.1"/>
    <property type="molecule type" value="Genomic_DNA"/>
</dbReference>
<evidence type="ECO:0000259" key="2">
    <source>
        <dbReference type="PROSITE" id="PS50989"/>
    </source>
</evidence>
<feature type="domain" description="CoA carboxyltransferase C-terminal" evidence="2">
    <location>
        <begin position="265"/>
        <end position="495"/>
    </location>
</feature>
<dbReference type="Pfam" id="PF01039">
    <property type="entry name" value="Carboxyl_trans"/>
    <property type="match status" value="1"/>
</dbReference>
<dbReference type="Gene3D" id="3.90.226.10">
    <property type="entry name" value="2-enoyl-CoA Hydratase, Chain A, domain 1"/>
    <property type="match status" value="2"/>
</dbReference>
<name>A0A2V3U225_9HYPH</name>
<evidence type="ECO:0000259" key="1">
    <source>
        <dbReference type="PROSITE" id="PS50980"/>
    </source>
</evidence>
<dbReference type="GO" id="GO:1905202">
    <property type="term" value="C:methylcrotonoyl-CoA carboxylase complex"/>
    <property type="evidence" value="ECO:0007669"/>
    <property type="project" value="TreeGrafter"/>
</dbReference>
<dbReference type="PROSITE" id="PS50980">
    <property type="entry name" value="COA_CT_NTER"/>
    <property type="match status" value="1"/>
</dbReference>
<dbReference type="InterPro" id="IPR045190">
    <property type="entry name" value="MCCB/AccD1-like"/>
</dbReference>
<dbReference type="InterPro" id="IPR011763">
    <property type="entry name" value="COA_CT_C"/>
</dbReference>
<organism evidence="3 4">
    <name type="scientific">Chelatococcus asaccharovorans</name>
    <dbReference type="NCBI Taxonomy" id="28210"/>
    <lineage>
        <taxon>Bacteria</taxon>
        <taxon>Pseudomonadati</taxon>
        <taxon>Pseudomonadota</taxon>
        <taxon>Alphaproteobacteria</taxon>
        <taxon>Hyphomicrobiales</taxon>
        <taxon>Chelatococcaceae</taxon>
        <taxon>Chelatococcus</taxon>
    </lineage>
</organism>
<gene>
    <name evidence="3" type="ORF">C7450_12210</name>
</gene>
<dbReference type="GO" id="GO:0016740">
    <property type="term" value="F:transferase activity"/>
    <property type="evidence" value="ECO:0007669"/>
    <property type="project" value="UniProtKB-KW"/>
</dbReference>